<dbReference type="RefSeq" id="WP_074841566.1">
    <property type="nucleotide sequence ID" value="NZ_CP047056.1"/>
</dbReference>
<dbReference type="InterPro" id="IPR006059">
    <property type="entry name" value="SBP"/>
</dbReference>
<dbReference type="GO" id="GO:0042597">
    <property type="term" value="C:periplasmic space"/>
    <property type="evidence" value="ECO:0007669"/>
    <property type="project" value="UniProtKB-SubCell"/>
</dbReference>
<protein>
    <submittedName>
        <fullName evidence="9">ABC-type glycerol-3-phosphate transport system, substrate-binding protein</fullName>
    </submittedName>
</protein>
<evidence type="ECO:0000256" key="8">
    <source>
        <dbReference type="SAM" id="SignalP"/>
    </source>
</evidence>
<organism evidence="9 10">
    <name type="scientific">Succinivibrio dextrinosolvens</name>
    <dbReference type="NCBI Taxonomy" id="83771"/>
    <lineage>
        <taxon>Bacteria</taxon>
        <taxon>Pseudomonadati</taxon>
        <taxon>Pseudomonadota</taxon>
        <taxon>Gammaproteobacteria</taxon>
        <taxon>Aeromonadales</taxon>
        <taxon>Succinivibrionaceae</taxon>
        <taxon>Succinivibrio</taxon>
    </lineage>
</organism>
<sequence>MKLSALVCASSICSSLMFSSVANATDFYDGFDKDKVEGEITFYTNRTDLVEAGVYKRYESEFKALFPKVTKVNVIGFADYQGGLRPRMNTEDYGDIVLILPSVPSKQYANFYEPLTDLYDHDDIYFYDTWADNKGNDVYGISMGNSLEGLVYNKKVLKNAGVKTPLYTIDDLYNAAEKIKASGKIPMYVNFGAQWPLQQWDKFPLVIAGNENVYEDMLDEKAPFSGNTPYHTSLSVLKNFVTKGYTEKDLMTNSWEDSKNTFAKGEIGTMYLGNWVIPQLIENGAKSEDIGFMPIPANKDGTLYAQLNHDWGYAISKHSKNKDTAKAYLKFLIEKSDFDTIAGFIPTLLDKDIQSPQLKEYMSYKPNILTTPINSTEFIAATNRSKIDFYSGGYIQDLITASDFDAALKKLDSRWVKAVQKVRSSEDSRD</sequence>
<keyword evidence="6" id="KW-0564">Palmitate</keyword>
<accession>A0A662ZC33</accession>
<evidence type="ECO:0000256" key="5">
    <source>
        <dbReference type="ARBA" id="ARBA00023136"/>
    </source>
</evidence>
<keyword evidence="5" id="KW-0472">Membrane</keyword>
<dbReference type="AlphaFoldDB" id="A0A662ZC33"/>
<evidence type="ECO:0000256" key="2">
    <source>
        <dbReference type="ARBA" id="ARBA00008520"/>
    </source>
</evidence>
<evidence type="ECO:0000256" key="1">
    <source>
        <dbReference type="ARBA" id="ARBA00004418"/>
    </source>
</evidence>
<dbReference type="Gene3D" id="3.40.190.10">
    <property type="entry name" value="Periplasmic binding protein-like II"/>
    <property type="match status" value="2"/>
</dbReference>
<proteinExistence type="inferred from homology"/>
<evidence type="ECO:0000313" key="9">
    <source>
        <dbReference type="EMBL" id="SFK39595.1"/>
    </source>
</evidence>
<evidence type="ECO:0000313" key="10">
    <source>
        <dbReference type="Proteomes" id="UP000243374"/>
    </source>
</evidence>
<dbReference type="EMBL" id="FOSF01000067">
    <property type="protein sequence ID" value="SFK39595.1"/>
    <property type="molecule type" value="Genomic_DNA"/>
</dbReference>
<keyword evidence="3" id="KW-1003">Cell membrane</keyword>
<keyword evidence="4 8" id="KW-0732">Signal</keyword>
<comment type="subcellular location">
    <subcellularLocation>
        <location evidence="1">Periplasm</location>
    </subcellularLocation>
</comment>
<comment type="similarity">
    <text evidence="2">Belongs to the bacterial solute-binding protein 1 family.</text>
</comment>
<dbReference type="Proteomes" id="UP000243374">
    <property type="component" value="Unassembled WGS sequence"/>
</dbReference>
<dbReference type="PANTHER" id="PTHR43649">
    <property type="entry name" value="ARABINOSE-BINDING PROTEIN-RELATED"/>
    <property type="match status" value="1"/>
</dbReference>
<feature type="signal peptide" evidence="8">
    <location>
        <begin position="1"/>
        <end position="24"/>
    </location>
</feature>
<keyword evidence="7" id="KW-0449">Lipoprotein</keyword>
<dbReference type="Pfam" id="PF01547">
    <property type="entry name" value="SBP_bac_1"/>
    <property type="match status" value="1"/>
</dbReference>
<dbReference type="SUPFAM" id="SSF53850">
    <property type="entry name" value="Periplasmic binding protein-like II"/>
    <property type="match status" value="1"/>
</dbReference>
<evidence type="ECO:0000256" key="7">
    <source>
        <dbReference type="ARBA" id="ARBA00023288"/>
    </source>
</evidence>
<dbReference type="InterPro" id="IPR050490">
    <property type="entry name" value="Bact_solute-bd_prot1"/>
</dbReference>
<evidence type="ECO:0000256" key="6">
    <source>
        <dbReference type="ARBA" id="ARBA00023139"/>
    </source>
</evidence>
<evidence type="ECO:0000256" key="4">
    <source>
        <dbReference type="ARBA" id="ARBA00022729"/>
    </source>
</evidence>
<dbReference type="OrthoDB" id="5897001at2"/>
<gene>
    <name evidence="9" type="ORF">SAMN04487865_10675</name>
</gene>
<evidence type="ECO:0000256" key="3">
    <source>
        <dbReference type="ARBA" id="ARBA00022475"/>
    </source>
</evidence>
<name>A0A662ZC33_9GAMM</name>
<feature type="chain" id="PRO_5024876196" evidence="8">
    <location>
        <begin position="25"/>
        <end position="430"/>
    </location>
</feature>
<dbReference type="PANTHER" id="PTHR43649:SF33">
    <property type="entry name" value="POLYGALACTURONAN_RHAMNOGALACTURONAN-BINDING PROTEIN YTCQ"/>
    <property type="match status" value="1"/>
</dbReference>
<keyword evidence="10" id="KW-1185">Reference proteome</keyword>
<reference evidence="9 10" key="1">
    <citation type="submission" date="2016-10" db="EMBL/GenBank/DDBJ databases">
        <authorList>
            <person name="Varghese N."/>
            <person name="Submissions S."/>
        </authorList>
    </citation>
    <scope>NUCLEOTIDE SEQUENCE [LARGE SCALE GENOMIC DNA]</scope>
    <source>
        <strain evidence="9 10">22B</strain>
    </source>
</reference>